<dbReference type="RefSeq" id="WP_136862076.1">
    <property type="nucleotide sequence ID" value="NZ_SWCJ01000002.1"/>
</dbReference>
<feature type="coiled-coil region" evidence="10">
    <location>
        <begin position="239"/>
        <end position="316"/>
    </location>
</feature>
<evidence type="ECO:0000256" key="3">
    <source>
        <dbReference type="ARBA" id="ARBA00022448"/>
    </source>
</evidence>
<feature type="domain" description="AprE-like beta-barrel" evidence="12">
    <location>
        <begin position="351"/>
        <end position="438"/>
    </location>
</feature>
<dbReference type="GO" id="GO:0005886">
    <property type="term" value="C:plasma membrane"/>
    <property type="evidence" value="ECO:0007669"/>
    <property type="project" value="UniProtKB-SubCell"/>
</dbReference>
<dbReference type="EMBL" id="SWCJ01000002">
    <property type="protein sequence ID" value="TKB57430.1"/>
    <property type="molecule type" value="Genomic_DNA"/>
</dbReference>
<dbReference type="InterPro" id="IPR050739">
    <property type="entry name" value="MFP"/>
</dbReference>
<evidence type="ECO:0000259" key="11">
    <source>
        <dbReference type="Pfam" id="PF25994"/>
    </source>
</evidence>
<dbReference type="PRINTS" id="PR01490">
    <property type="entry name" value="RTXTOXIND"/>
</dbReference>
<dbReference type="Gene3D" id="2.40.30.170">
    <property type="match status" value="1"/>
</dbReference>
<feature type="domain" description="AprE-like long alpha-helical hairpin" evidence="11">
    <location>
        <begin position="106"/>
        <end position="308"/>
    </location>
</feature>
<keyword evidence="7 9" id="KW-1133">Transmembrane helix</keyword>
<keyword evidence="3 9" id="KW-0813">Transport</keyword>
<keyword evidence="10" id="KW-0175">Coiled coil</keyword>
<evidence type="ECO:0000256" key="9">
    <source>
        <dbReference type="RuleBase" id="RU365093"/>
    </source>
</evidence>
<gene>
    <name evidence="13" type="ORF">FCL42_03915</name>
</gene>
<evidence type="ECO:0000256" key="7">
    <source>
        <dbReference type="ARBA" id="ARBA00022989"/>
    </source>
</evidence>
<evidence type="ECO:0000256" key="2">
    <source>
        <dbReference type="ARBA" id="ARBA00009477"/>
    </source>
</evidence>
<dbReference type="AlphaFoldDB" id="A0A4U1BRM6"/>
<dbReference type="InterPro" id="IPR058982">
    <property type="entry name" value="Beta-barrel_AprE"/>
</dbReference>
<keyword evidence="6 9" id="KW-0812">Transmembrane</keyword>
<evidence type="ECO:0000256" key="6">
    <source>
        <dbReference type="ARBA" id="ARBA00022692"/>
    </source>
</evidence>
<dbReference type="Pfam" id="PF26002">
    <property type="entry name" value="Beta-barrel_AprE"/>
    <property type="match status" value="1"/>
</dbReference>
<sequence>MPNKTSLRQEDADYLGTPQVAILMNSPSTSRWLLWAIASFIPIALLWANFSHLDTVTTGDGKVIPSSQRQVVQNLEGGLIKSILVKEGQSVNAGQLLMEIDDTRFQADYREREQQQRELEARAIRLKAEIDAVTPIVDKLKQNQPLPTLFEQAQLTYPDEFAQQQPLLLQRQRAQFHSQLNSLANQIRQLNQQVSQKQQELLEANARVGNLRQSYRLAKSEYDLTKPLADEGVVSQVEILKLERQTNDNLRELKSAELQQPGIEAAIQESIYKRSEAAIRFVSDRRSELNEAEGELAAMRERRVDLQDKVSRTQVRSPVAGIIQKLHINTLGGVVQPGADLIDIVPNDDNLLIETKIAPQDIAFLRPGLKSIVKFSAYDFTRYGGLSGELEHISADTTVDEEGNSFYLVRIRTERNYLGDAQSQPIIPGMTASVDIISGQRSILDYLTKPMRVASQTALRER</sequence>
<dbReference type="NCBIfam" id="TIGR01843">
    <property type="entry name" value="type_I_hlyD"/>
    <property type="match status" value="1"/>
</dbReference>
<dbReference type="Proteomes" id="UP000305675">
    <property type="component" value="Unassembled WGS sequence"/>
</dbReference>
<comment type="similarity">
    <text evidence="2 9">Belongs to the membrane fusion protein (MFP) (TC 8.A.1) family.</text>
</comment>
<evidence type="ECO:0000256" key="1">
    <source>
        <dbReference type="ARBA" id="ARBA00004377"/>
    </source>
</evidence>
<keyword evidence="14" id="KW-1185">Reference proteome</keyword>
<evidence type="ECO:0000256" key="8">
    <source>
        <dbReference type="ARBA" id="ARBA00023136"/>
    </source>
</evidence>
<dbReference type="GO" id="GO:0015031">
    <property type="term" value="P:protein transport"/>
    <property type="evidence" value="ECO:0007669"/>
    <property type="project" value="InterPro"/>
</dbReference>
<accession>A0A4U1BRM6</accession>
<evidence type="ECO:0000313" key="14">
    <source>
        <dbReference type="Proteomes" id="UP000305675"/>
    </source>
</evidence>
<keyword evidence="8 9" id="KW-0472">Membrane</keyword>
<evidence type="ECO:0000256" key="5">
    <source>
        <dbReference type="ARBA" id="ARBA00022519"/>
    </source>
</evidence>
<evidence type="ECO:0000256" key="4">
    <source>
        <dbReference type="ARBA" id="ARBA00022475"/>
    </source>
</evidence>
<feature type="coiled-coil region" evidence="10">
    <location>
        <begin position="173"/>
        <end position="214"/>
    </location>
</feature>
<comment type="caution">
    <text evidence="13">The sequence shown here is derived from an EMBL/GenBank/DDBJ whole genome shotgun (WGS) entry which is preliminary data.</text>
</comment>
<dbReference type="SUPFAM" id="SSF111369">
    <property type="entry name" value="HlyD-like secretion proteins"/>
    <property type="match status" value="1"/>
</dbReference>
<dbReference type="PANTHER" id="PTHR30386:SF26">
    <property type="entry name" value="TRANSPORT PROTEIN COMB"/>
    <property type="match status" value="1"/>
</dbReference>
<dbReference type="Gene3D" id="2.40.50.100">
    <property type="match status" value="1"/>
</dbReference>
<dbReference type="PANTHER" id="PTHR30386">
    <property type="entry name" value="MEMBRANE FUSION SUBUNIT OF EMRAB-TOLC MULTIDRUG EFFLUX PUMP"/>
    <property type="match status" value="1"/>
</dbReference>
<keyword evidence="5 9" id="KW-0997">Cell inner membrane</keyword>
<feature type="transmembrane region" description="Helical" evidence="9">
    <location>
        <begin position="32"/>
        <end position="50"/>
    </location>
</feature>
<proteinExistence type="inferred from homology"/>
<dbReference type="OrthoDB" id="9775513at2"/>
<name>A0A4U1BRM6_9GAMM</name>
<reference evidence="13 14" key="1">
    <citation type="submission" date="2019-04" db="EMBL/GenBank/DDBJ databases">
        <authorList>
            <person name="Hwang J.C."/>
        </authorList>
    </citation>
    <scope>NUCLEOTIDE SEQUENCE [LARGE SCALE GENOMIC DNA]</scope>
    <source>
        <strain evidence="13 14">IMCC35002</strain>
    </source>
</reference>
<evidence type="ECO:0000259" key="12">
    <source>
        <dbReference type="Pfam" id="PF26002"/>
    </source>
</evidence>
<dbReference type="InterPro" id="IPR058781">
    <property type="entry name" value="HH_AprE-like"/>
</dbReference>
<dbReference type="Pfam" id="PF25994">
    <property type="entry name" value="HH_AprE"/>
    <property type="match status" value="1"/>
</dbReference>
<keyword evidence="4 9" id="KW-1003">Cell membrane</keyword>
<dbReference type="InterPro" id="IPR010129">
    <property type="entry name" value="T1SS_HlyD"/>
</dbReference>
<evidence type="ECO:0000256" key="10">
    <source>
        <dbReference type="SAM" id="Coils"/>
    </source>
</evidence>
<comment type="subcellular location">
    <subcellularLocation>
        <location evidence="1 9">Cell inner membrane</location>
        <topology evidence="1 9">Single-pass membrane protein</topology>
    </subcellularLocation>
</comment>
<organism evidence="13 14">
    <name type="scientific">Ferrimonas aestuarii</name>
    <dbReference type="NCBI Taxonomy" id="2569539"/>
    <lineage>
        <taxon>Bacteria</taxon>
        <taxon>Pseudomonadati</taxon>
        <taxon>Pseudomonadota</taxon>
        <taxon>Gammaproteobacteria</taxon>
        <taxon>Alteromonadales</taxon>
        <taxon>Ferrimonadaceae</taxon>
        <taxon>Ferrimonas</taxon>
    </lineage>
</organism>
<protein>
    <recommendedName>
        <fullName evidence="9">Membrane fusion protein (MFP) family protein</fullName>
    </recommendedName>
</protein>
<evidence type="ECO:0000313" key="13">
    <source>
        <dbReference type="EMBL" id="TKB57430.1"/>
    </source>
</evidence>